<dbReference type="AlphaFoldDB" id="Q311N4"/>
<dbReference type="SUPFAM" id="SSF53850">
    <property type="entry name" value="Periplasmic binding protein-like II"/>
    <property type="match status" value="1"/>
</dbReference>
<dbReference type="HOGENOM" id="CLU_725076_0_0_7"/>
<dbReference type="Gene3D" id="3.90.76.10">
    <property type="entry name" value="Dipeptide-binding Protein, Domain 1"/>
    <property type="match status" value="1"/>
</dbReference>
<gene>
    <name evidence="5" type="ordered locus">Dde_1565</name>
</gene>
<keyword evidence="2 3" id="KW-0732">Signal</keyword>
<evidence type="ECO:0000256" key="2">
    <source>
        <dbReference type="ARBA" id="ARBA00022729"/>
    </source>
</evidence>
<dbReference type="InterPro" id="IPR000914">
    <property type="entry name" value="SBP_5_dom"/>
</dbReference>
<accession>Q311N4</accession>
<dbReference type="PANTHER" id="PTHR30290">
    <property type="entry name" value="PERIPLASMIC BINDING COMPONENT OF ABC TRANSPORTER"/>
    <property type="match status" value="1"/>
</dbReference>
<evidence type="ECO:0000313" key="5">
    <source>
        <dbReference type="EMBL" id="ABB38362.1"/>
    </source>
</evidence>
<dbReference type="eggNOG" id="COG0747">
    <property type="taxonomic scope" value="Bacteria"/>
</dbReference>
<keyword evidence="6" id="KW-1185">Reference proteome</keyword>
<dbReference type="STRING" id="207559.Dde_1565"/>
<reference evidence="5 6" key="1">
    <citation type="journal article" date="2011" name="J. Bacteriol.">
        <title>Complete genome sequence and updated annotation of Desulfovibrio alaskensis G20.</title>
        <authorList>
            <person name="Hauser L.J."/>
            <person name="Land M.L."/>
            <person name="Brown S.D."/>
            <person name="Larimer F."/>
            <person name="Keller K.L."/>
            <person name="Rapp-Giles B.J."/>
            <person name="Price M.N."/>
            <person name="Lin M."/>
            <person name="Bruce D.C."/>
            <person name="Detter J.C."/>
            <person name="Tapia R."/>
            <person name="Han C.S."/>
            <person name="Goodwin L.A."/>
            <person name="Cheng J.F."/>
            <person name="Pitluck S."/>
            <person name="Copeland A."/>
            <person name="Lucas S."/>
            <person name="Nolan M."/>
            <person name="Lapidus A.L."/>
            <person name="Palumbo A.V."/>
            <person name="Wall J.D."/>
        </authorList>
    </citation>
    <scope>NUCLEOTIDE SEQUENCE [LARGE SCALE GENOMIC DNA]</scope>
    <source>
        <strain evidence="6">ATCC BAA 1058 / DSM 17464 / G20</strain>
    </source>
</reference>
<evidence type="ECO:0000259" key="4">
    <source>
        <dbReference type="Pfam" id="PF00496"/>
    </source>
</evidence>
<evidence type="ECO:0000256" key="1">
    <source>
        <dbReference type="ARBA" id="ARBA00005695"/>
    </source>
</evidence>
<dbReference type="PROSITE" id="PS51257">
    <property type="entry name" value="PROKAR_LIPOPROTEIN"/>
    <property type="match status" value="1"/>
</dbReference>
<sequence>MNRVYVVFVSMLFLLTVTACDNSAGDKPSGGTAGNATVVSAVTGSPSGTQNDGEPAYGGRIIIGSIGEPTNLISALASDSVSREITSWLYIGLLQYDKNLEIVPWAAESYDVEEGGTLLRFRLRKGIKWQDGTELTADDVEFTYRLMIDPKTPTAYASDFLAVKEFRKVDRYTVEVRYEKPFARSLITWMSDILPRHRLEGQDLLTTPLLRKPVGAGPYRLKEWVPGSRVVLEASDTYFEGRPYIDEVVYRNIPDLATMFLELKAGRLDMMSLTPQQYKFQTTGGDWDTQWHKFRYLSFGYAFLGYNMERSPFDEAPVRRALSCAIDRNALIAGVLLGEGRATVGPYKPGTWVYNDKLADYPYQGVEKFPSLLLDIKLTSS</sequence>
<name>Q311N4_OLEA2</name>
<dbReference type="GO" id="GO:0015833">
    <property type="term" value="P:peptide transport"/>
    <property type="evidence" value="ECO:0007669"/>
    <property type="project" value="TreeGrafter"/>
</dbReference>
<feature type="signal peptide" evidence="3">
    <location>
        <begin position="1"/>
        <end position="19"/>
    </location>
</feature>
<dbReference type="GO" id="GO:1904680">
    <property type="term" value="F:peptide transmembrane transporter activity"/>
    <property type="evidence" value="ECO:0007669"/>
    <property type="project" value="TreeGrafter"/>
</dbReference>
<dbReference type="KEGG" id="dde:Dde_1565"/>
<evidence type="ECO:0000313" key="6">
    <source>
        <dbReference type="Proteomes" id="UP000002710"/>
    </source>
</evidence>
<feature type="domain" description="Solute-binding protein family 5" evidence="4">
    <location>
        <begin position="101"/>
        <end position="368"/>
    </location>
</feature>
<dbReference type="Gene3D" id="3.40.190.10">
    <property type="entry name" value="Periplasmic binding protein-like II"/>
    <property type="match status" value="1"/>
</dbReference>
<evidence type="ECO:0000256" key="3">
    <source>
        <dbReference type="SAM" id="SignalP"/>
    </source>
</evidence>
<dbReference type="InterPro" id="IPR039424">
    <property type="entry name" value="SBP_5"/>
</dbReference>
<dbReference type="PANTHER" id="PTHR30290:SF38">
    <property type="entry name" value="D,D-DIPEPTIDE-BINDING PERIPLASMIC PROTEIN DDPA-RELATED"/>
    <property type="match status" value="1"/>
</dbReference>
<dbReference type="Proteomes" id="UP000002710">
    <property type="component" value="Chromosome"/>
</dbReference>
<feature type="chain" id="PRO_5004219699" evidence="3">
    <location>
        <begin position="20"/>
        <end position="381"/>
    </location>
</feature>
<organism evidence="5 6">
    <name type="scientific">Oleidesulfovibrio alaskensis (strain ATCC BAA-1058 / DSM 17464 / G20)</name>
    <name type="common">Desulfovibrio alaskensis</name>
    <dbReference type="NCBI Taxonomy" id="207559"/>
    <lineage>
        <taxon>Bacteria</taxon>
        <taxon>Pseudomonadati</taxon>
        <taxon>Thermodesulfobacteriota</taxon>
        <taxon>Desulfovibrionia</taxon>
        <taxon>Desulfovibrionales</taxon>
        <taxon>Desulfovibrionaceae</taxon>
        <taxon>Oleidesulfovibrio</taxon>
    </lineage>
</organism>
<comment type="similarity">
    <text evidence="1">Belongs to the bacterial solute-binding protein 5 family.</text>
</comment>
<dbReference type="Gene3D" id="3.10.105.10">
    <property type="entry name" value="Dipeptide-binding Protein, Domain 3"/>
    <property type="match status" value="1"/>
</dbReference>
<proteinExistence type="inferred from homology"/>
<protein>
    <submittedName>
        <fullName evidence="5">ABC-type transporter, periplasmic subunit</fullName>
    </submittedName>
</protein>
<dbReference type="RefSeq" id="WP_011367524.1">
    <property type="nucleotide sequence ID" value="NC_007519.1"/>
</dbReference>
<dbReference type="Pfam" id="PF00496">
    <property type="entry name" value="SBP_bac_5"/>
    <property type="match status" value="1"/>
</dbReference>
<dbReference type="EMBL" id="CP000112">
    <property type="protein sequence ID" value="ABB38362.1"/>
    <property type="molecule type" value="Genomic_DNA"/>
</dbReference>